<dbReference type="InterPro" id="IPR013783">
    <property type="entry name" value="Ig-like_fold"/>
</dbReference>
<dbReference type="InterPro" id="IPR036514">
    <property type="entry name" value="SGNH_hydro_sf"/>
</dbReference>
<dbReference type="Gene3D" id="2.60.40.10">
    <property type="entry name" value="Immunoglobulins"/>
    <property type="match status" value="1"/>
</dbReference>
<dbReference type="STRING" id="478744.SAMN05444359_10435"/>
<evidence type="ECO:0000256" key="1">
    <source>
        <dbReference type="SAM" id="SignalP"/>
    </source>
</evidence>
<dbReference type="EMBL" id="FOFB01000004">
    <property type="protein sequence ID" value="SEP95109.1"/>
    <property type="molecule type" value="Genomic_DNA"/>
</dbReference>
<dbReference type="RefSeq" id="WP_139211764.1">
    <property type="nucleotide sequence ID" value="NZ_FOFB01000004.1"/>
</dbReference>
<organism evidence="2 3">
    <name type="scientific">Neolewinella agarilytica</name>
    <dbReference type="NCBI Taxonomy" id="478744"/>
    <lineage>
        <taxon>Bacteria</taxon>
        <taxon>Pseudomonadati</taxon>
        <taxon>Bacteroidota</taxon>
        <taxon>Saprospiria</taxon>
        <taxon>Saprospirales</taxon>
        <taxon>Lewinellaceae</taxon>
        <taxon>Neolewinella</taxon>
    </lineage>
</organism>
<name>A0A1H9C1P9_9BACT</name>
<gene>
    <name evidence="2" type="ORF">SAMN05444359_10435</name>
</gene>
<accession>A0A1H9C1P9</accession>
<feature type="chain" id="PRO_5011766502" description="Por secretion system C-terminal sorting domain-containing protein" evidence="1">
    <location>
        <begin position="19"/>
        <end position="496"/>
    </location>
</feature>
<dbReference type="OrthoDB" id="7783360at2"/>
<dbReference type="InParanoid" id="A0A1H9C1P9"/>
<dbReference type="AlphaFoldDB" id="A0A1H9C1P9"/>
<dbReference type="GO" id="GO:0016788">
    <property type="term" value="F:hydrolase activity, acting on ester bonds"/>
    <property type="evidence" value="ECO:0007669"/>
    <property type="project" value="UniProtKB-ARBA"/>
</dbReference>
<evidence type="ECO:0000313" key="3">
    <source>
        <dbReference type="Proteomes" id="UP000199021"/>
    </source>
</evidence>
<evidence type="ECO:0008006" key="4">
    <source>
        <dbReference type="Google" id="ProtNLM"/>
    </source>
</evidence>
<feature type="signal peptide" evidence="1">
    <location>
        <begin position="1"/>
        <end position="18"/>
    </location>
</feature>
<sequence>MKHLLLLPLILVSHLLFAQSQNERLFVFGHSLIDHRPPAIATPSDETTVPHWLQLFAQEAGHTIAAGGQYGFLHSHRNNIINGLVQPQWGYDIVPGVWDIDNETFAEADMTSVMITAGNFIQNELSPTDDYFYGEGAEVVSPISATHDIVDWVEQQEPGTRLFIYENWPETNLAFPPPMTAPTYPISAADFAIYNTYTQAGFHDWWIDYHDQLLASRPDLNIRMIPVGPTLAKLFGTNLANQVPYTELYEDLDPHGRATLYFLAAMVTYAALYQEEPPATFVVPNIVHEDIRNNYVAISAFIWAELQAFNTPAGESRVFSDAAMPVSLSSFTAMTDQDKVVLSWATASENGTDRFVIERQVESAAFSEIGSVPAAGNPSDYQFTDDDPLEGTNMYRLRIVDQDGSTTFSSVVTAEISGTTSLRVVNRGGRQFQLYGLAANSQLSLVDGNGRVVFQTNRQPAEATLDLPPHLPPGIYYLIANSPGISPRSSRVVIMR</sequence>
<reference evidence="3" key="1">
    <citation type="submission" date="2016-10" db="EMBL/GenBank/DDBJ databases">
        <authorList>
            <person name="Varghese N."/>
            <person name="Submissions S."/>
        </authorList>
    </citation>
    <scope>NUCLEOTIDE SEQUENCE [LARGE SCALE GENOMIC DNA]</scope>
    <source>
        <strain evidence="3">DSM 24740</strain>
    </source>
</reference>
<dbReference type="Gene3D" id="3.40.50.1110">
    <property type="entry name" value="SGNH hydrolase"/>
    <property type="match status" value="1"/>
</dbReference>
<proteinExistence type="predicted"/>
<protein>
    <recommendedName>
        <fullName evidence="4">Por secretion system C-terminal sorting domain-containing protein</fullName>
    </recommendedName>
</protein>
<keyword evidence="1" id="KW-0732">Signal</keyword>
<keyword evidence="3" id="KW-1185">Reference proteome</keyword>
<evidence type="ECO:0000313" key="2">
    <source>
        <dbReference type="EMBL" id="SEP95109.1"/>
    </source>
</evidence>
<dbReference type="Proteomes" id="UP000199021">
    <property type="component" value="Unassembled WGS sequence"/>
</dbReference>